<gene>
    <name evidence="1" type="ORF">LdCL_160013500</name>
</gene>
<name>A0A3S5H6X8_LEIDO</name>
<sequence>MCEAERVRSLLTYALGRCVCALTRTHAREHIHTQQQRKAAVFSVMFVLRIAGDVDGFKRNIEVSFSHRPSLQQVCTVAEAILPLRERSGRRLWRSTWVSATQDAGDDTASTAASFRAPVDASPRAAAPAAIYTVESLVYLNRATHEWEGLYSASQLTSGSQVYCFFPLQHRRVAAAIGRGSSTALPSSSSAFPVREEHVNEAESPSLQACASVPVGNGVQQSRADPDSPGAIPAPQQRLVWDCASGARGGARPRWKGVDGGFSHVDSASPSPMQASARSSSDAAHGFAAGLRQRRVSSPFSSFSRRLSSLSPSSGVPFGASAWSTLSPTAGTAPRVVYRASSPSFRSAPTFSTPPRHVGADFVCSASLPTRKDCSGLVEAQAQKASPSRRHSTLSRLRDDCNSFLSDLHQDWSALLLSGEGGRGNRYAHLGDRLTFLFDILVHLDPQEDGSGQRQYILLRDFYLLAACFTSTFTAAAALPRPTYASMSVYGTSIPSTVMNITAELDARLHWTWDDVMRHADKDRDGCIAYREWISFGIEHPEVIQLLCRAVHTLLLREAASSGSHYADRHASPGAQTPLLAPSGYLFSHSTPSMRHVGDRTRNSDAELFSSVLQCCRMHQGQTGGTNADRIKVMRAAEVHRRHAERCEACREMQAELSEGCRGRVSAQTNIAFALRH</sequence>
<dbReference type="InterPro" id="IPR018247">
    <property type="entry name" value="EF_Hand_1_Ca_BS"/>
</dbReference>
<dbReference type="Proteomes" id="UP000274082">
    <property type="component" value="Chromosome 16"/>
</dbReference>
<evidence type="ECO:0000313" key="2">
    <source>
        <dbReference type="Proteomes" id="UP000274082"/>
    </source>
</evidence>
<protein>
    <recommendedName>
        <fullName evidence="3">EF-hand domain-containing protein</fullName>
    </recommendedName>
</protein>
<proteinExistence type="predicted"/>
<dbReference type="Gene3D" id="3.10.20.650">
    <property type="match status" value="1"/>
</dbReference>
<dbReference type="EMBL" id="CP029515">
    <property type="protein sequence ID" value="AYU77664.1"/>
    <property type="molecule type" value="Genomic_DNA"/>
</dbReference>
<reference evidence="1 2" key="1">
    <citation type="journal article" date="2018" name="Sci. Rep.">
        <title>A complete Leishmania donovani reference genome identifies novel genetic variations associated with virulence.</title>
        <authorList>
            <person name="Lypaczewski P."/>
            <person name="Hoshizaki J."/>
            <person name="Zhang W.-W."/>
            <person name="McCall L.-I."/>
            <person name="Torcivia-Rodriguez J."/>
            <person name="Simonyan V."/>
            <person name="Kaur A."/>
            <person name="Dewar K."/>
            <person name="Matlashewski G."/>
        </authorList>
    </citation>
    <scope>NUCLEOTIDE SEQUENCE [LARGE SCALE GENOMIC DNA]</scope>
    <source>
        <strain evidence="1 2">LdCL</strain>
    </source>
</reference>
<dbReference type="OrthoDB" id="26525at2759"/>
<organism evidence="1 2">
    <name type="scientific">Leishmania donovani</name>
    <dbReference type="NCBI Taxonomy" id="5661"/>
    <lineage>
        <taxon>Eukaryota</taxon>
        <taxon>Discoba</taxon>
        <taxon>Euglenozoa</taxon>
        <taxon>Kinetoplastea</taxon>
        <taxon>Metakinetoplastina</taxon>
        <taxon>Trypanosomatida</taxon>
        <taxon>Trypanosomatidae</taxon>
        <taxon>Leishmaniinae</taxon>
        <taxon>Leishmania</taxon>
    </lineage>
</organism>
<dbReference type="VEuPathDB" id="TriTrypDB:LdCL_160013500"/>
<dbReference type="AlphaFoldDB" id="A0A3S5H6X8"/>
<keyword evidence="2" id="KW-1185">Reference proteome</keyword>
<evidence type="ECO:0008006" key="3">
    <source>
        <dbReference type="Google" id="ProtNLM"/>
    </source>
</evidence>
<accession>A0A3S5H6X8</accession>
<dbReference type="PROSITE" id="PS00018">
    <property type="entry name" value="EF_HAND_1"/>
    <property type="match status" value="1"/>
</dbReference>
<dbReference type="VEuPathDB" id="TriTrypDB:LDHU3_16.0990"/>
<dbReference type="VEuPathDB" id="TriTrypDB:LdBPK_160820.1"/>
<evidence type="ECO:0000313" key="1">
    <source>
        <dbReference type="EMBL" id="AYU77664.1"/>
    </source>
</evidence>